<proteinExistence type="predicted"/>
<protein>
    <submittedName>
        <fullName evidence="1">Uncharacterized protein</fullName>
    </submittedName>
</protein>
<evidence type="ECO:0000313" key="2">
    <source>
        <dbReference type="Proteomes" id="UP001056120"/>
    </source>
</evidence>
<sequence>MAVLNMWELIAVRLLARWLSRPLKFKYLGSVIQSNGDIDNDVVHRVQSGWCKWRAALGVLCDKRFPIGLMGKFYRVAVRPAMLYGTDCWAIKKTHTRKMDVAEMRMLRWMCGHTRKDRIRNEQMGFRDRRYPNHVCLLKKSLYGLKQAPRACAYSDTLKARLMTHLSREFAMKDLVILSYFLGIEVKHAHTGLLLSQQKYAKDILERADMSSCKPAVTPVDTNGKLSTTNGELVPNPTDYCSLAGAL</sequence>
<accession>A0ACB9JCV3</accession>
<comment type="caution">
    <text evidence="1">The sequence shown here is derived from an EMBL/GenBank/DDBJ whole genome shotgun (WGS) entry which is preliminary data.</text>
</comment>
<keyword evidence="2" id="KW-1185">Reference proteome</keyword>
<name>A0ACB9JCV3_9ASTR</name>
<evidence type="ECO:0000313" key="1">
    <source>
        <dbReference type="EMBL" id="KAI3818115.1"/>
    </source>
</evidence>
<dbReference type="EMBL" id="CM042021">
    <property type="protein sequence ID" value="KAI3818115.1"/>
    <property type="molecule type" value="Genomic_DNA"/>
</dbReference>
<reference evidence="2" key="1">
    <citation type="journal article" date="2022" name="Mol. Ecol. Resour.">
        <title>The genomes of chicory, endive, great burdock and yacon provide insights into Asteraceae palaeo-polyploidization history and plant inulin production.</title>
        <authorList>
            <person name="Fan W."/>
            <person name="Wang S."/>
            <person name="Wang H."/>
            <person name="Wang A."/>
            <person name="Jiang F."/>
            <person name="Liu H."/>
            <person name="Zhao H."/>
            <person name="Xu D."/>
            <person name="Zhang Y."/>
        </authorList>
    </citation>
    <scope>NUCLEOTIDE SEQUENCE [LARGE SCALE GENOMIC DNA]</scope>
    <source>
        <strain evidence="2">cv. Yunnan</strain>
    </source>
</reference>
<organism evidence="1 2">
    <name type="scientific">Smallanthus sonchifolius</name>
    <dbReference type="NCBI Taxonomy" id="185202"/>
    <lineage>
        <taxon>Eukaryota</taxon>
        <taxon>Viridiplantae</taxon>
        <taxon>Streptophyta</taxon>
        <taxon>Embryophyta</taxon>
        <taxon>Tracheophyta</taxon>
        <taxon>Spermatophyta</taxon>
        <taxon>Magnoliopsida</taxon>
        <taxon>eudicotyledons</taxon>
        <taxon>Gunneridae</taxon>
        <taxon>Pentapetalae</taxon>
        <taxon>asterids</taxon>
        <taxon>campanulids</taxon>
        <taxon>Asterales</taxon>
        <taxon>Asteraceae</taxon>
        <taxon>Asteroideae</taxon>
        <taxon>Heliantheae alliance</taxon>
        <taxon>Millerieae</taxon>
        <taxon>Smallanthus</taxon>
    </lineage>
</organism>
<gene>
    <name evidence="1" type="ORF">L1987_11918</name>
</gene>
<dbReference type="Proteomes" id="UP001056120">
    <property type="component" value="Linkage Group LG04"/>
</dbReference>
<reference evidence="1 2" key="2">
    <citation type="journal article" date="2022" name="Mol. Ecol. Resour.">
        <title>The genomes of chicory, endive, great burdock and yacon provide insights into Asteraceae paleo-polyploidization history and plant inulin production.</title>
        <authorList>
            <person name="Fan W."/>
            <person name="Wang S."/>
            <person name="Wang H."/>
            <person name="Wang A."/>
            <person name="Jiang F."/>
            <person name="Liu H."/>
            <person name="Zhao H."/>
            <person name="Xu D."/>
            <person name="Zhang Y."/>
        </authorList>
    </citation>
    <scope>NUCLEOTIDE SEQUENCE [LARGE SCALE GENOMIC DNA]</scope>
    <source>
        <strain evidence="2">cv. Yunnan</strain>
        <tissue evidence="1">Leaves</tissue>
    </source>
</reference>